<dbReference type="Pfam" id="PF13490">
    <property type="entry name" value="zf-HC2"/>
    <property type="match status" value="1"/>
</dbReference>
<name>A0ABU0GH88_9CELL</name>
<evidence type="ECO:0000313" key="3">
    <source>
        <dbReference type="EMBL" id="MDQ0424101.1"/>
    </source>
</evidence>
<dbReference type="NCBIfam" id="TIGR03988">
    <property type="entry name" value="antisig_RsrA"/>
    <property type="match status" value="1"/>
</dbReference>
<feature type="domain" description="Putative zinc-finger" evidence="2">
    <location>
        <begin position="29"/>
        <end position="62"/>
    </location>
</feature>
<proteinExistence type="predicted"/>
<evidence type="ECO:0000256" key="1">
    <source>
        <dbReference type="SAM" id="MobiDB-lite"/>
    </source>
</evidence>
<accession>A0ABU0GH88</accession>
<organism evidence="3 4">
    <name type="scientific">Cellulomonas iranensis</name>
    <dbReference type="NCBI Taxonomy" id="76862"/>
    <lineage>
        <taxon>Bacteria</taxon>
        <taxon>Bacillati</taxon>
        <taxon>Actinomycetota</taxon>
        <taxon>Actinomycetes</taxon>
        <taxon>Micrococcales</taxon>
        <taxon>Cellulomonadaceae</taxon>
        <taxon>Cellulomonas</taxon>
    </lineage>
</organism>
<dbReference type="InterPro" id="IPR027383">
    <property type="entry name" value="Znf_put"/>
</dbReference>
<sequence>MSAVGDGPEDGVRPGADLRRAAPGSPCGCDEAVDRLWEYVDSELGVLDRDRVEAHLHECSDCFEEEQVELVMKQLVRRCCQEEAPAELRVRIREQITVLRLRAATGQDS</sequence>
<dbReference type="EMBL" id="JAUSVM010000001">
    <property type="protein sequence ID" value="MDQ0424101.1"/>
    <property type="molecule type" value="Genomic_DNA"/>
</dbReference>
<gene>
    <name evidence="3" type="ORF">JO380_000482</name>
</gene>
<reference evidence="3 4" key="1">
    <citation type="submission" date="2023-07" db="EMBL/GenBank/DDBJ databases">
        <title>Sequencing the genomes of 1000 actinobacteria strains.</title>
        <authorList>
            <person name="Klenk H.-P."/>
        </authorList>
    </citation>
    <scope>NUCLEOTIDE SEQUENCE [LARGE SCALE GENOMIC DNA]</scope>
    <source>
        <strain evidence="3 4">DSM 14785</strain>
    </source>
</reference>
<dbReference type="InterPro" id="IPR024020">
    <property type="entry name" value="Anit_sigma_mycothiol_RsrA"/>
</dbReference>
<feature type="region of interest" description="Disordered" evidence="1">
    <location>
        <begin position="1"/>
        <end position="27"/>
    </location>
</feature>
<comment type="caution">
    <text evidence="3">The sequence shown here is derived from an EMBL/GenBank/DDBJ whole genome shotgun (WGS) entry which is preliminary data.</text>
</comment>
<dbReference type="Proteomes" id="UP001240250">
    <property type="component" value="Unassembled WGS sequence"/>
</dbReference>
<dbReference type="RefSeq" id="WP_070319231.1">
    <property type="nucleotide sequence ID" value="NZ_JAUSVM010000001.1"/>
</dbReference>
<keyword evidence="4" id="KW-1185">Reference proteome</keyword>
<protein>
    <submittedName>
        <fullName evidence="3">Anti-sigma factor (TIGR02949 family)</fullName>
    </submittedName>
</protein>
<evidence type="ECO:0000259" key="2">
    <source>
        <dbReference type="Pfam" id="PF13490"/>
    </source>
</evidence>
<feature type="compositionally biased region" description="Basic and acidic residues" evidence="1">
    <location>
        <begin position="10"/>
        <end position="20"/>
    </location>
</feature>
<evidence type="ECO:0000313" key="4">
    <source>
        <dbReference type="Proteomes" id="UP001240250"/>
    </source>
</evidence>